<dbReference type="SUPFAM" id="SSF53681">
    <property type="entry name" value="Aspartate/glutamate racemase"/>
    <property type="match status" value="2"/>
</dbReference>
<sequence>MCGNVSAGCIRRMLLLWSFDFAEIEAYQAEGDWAAATQAMVAAAQALERGGAEMLLICTNTMHKMADDVQAAVSVPLLHIADVTADALLKAGRRKPLLLATAYTMEQEFYTGRLKARGLDVMIPAAPDRACVHGVIYDELCKGIVEPASRAQWNAIVDRAAAAGADSVIFGCTEVGLLLEPEELPLPCFDTTEIHAVAALDRALA</sequence>
<evidence type="ECO:0000313" key="4">
    <source>
        <dbReference type="Proteomes" id="UP000199382"/>
    </source>
</evidence>
<keyword evidence="2" id="KW-0413">Isomerase</keyword>
<evidence type="ECO:0000256" key="2">
    <source>
        <dbReference type="ARBA" id="ARBA00023235"/>
    </source>
</evidence>
<evidence type="ECO:0000313" key="3">
    <source>
        <dbReference type="EMBL" id="SDJ79670.1"/>
    </source>
</evidence>
<name>A0A1G8WPY0_9RHOB</name>
<dbReference type="PANTHER" id="PTHR21198">
    <property type="entry name" value="GLUTAMATE RACEMASE"/>
    <property type="match status" value="1"/>
</dbReference>
<dbReference type="InterPro" id="IPR004380">
    <property type="entry name" value="Asp_race"/>
</dbReference>
<protein>
    <submittedName>
        <fullName evidence="3">Aspartate racemase</fullName>
    </submittedName>
</protein>
<accession>A0A1G8WPY0</accession>
<dbReference type="InterPro" id="IPR001920">
    <property type="entry name" value="Asp/Glu_race"/>
</dbReference>
<evidence type="ECO:0000256" key="1">
    <source>
        <dbReference type="ARBA" id="ARBA00007847"/>
    </source>
</evidence>
<dbReference type="PANTHER" id="PTHR21198:SF7">
    <property type="entry name" value="ASPARTATE-GLUTAMATE RACEMASE FAMILY"/>
    <property type="match status" value="1"/>
</dbReference>
<keyword evidence="4" id="KW-1185">Reference proteome</keyword>
<organism evidence="3 4">
    <name type="scientific">Aliiruegeria lutimaris</name>
    <dbReference type="NCBI Taxonomy" id="571298"/>
    <lineage>
        <taxon>Bacteria</taxon>
        <taxon>Pseudomonadati</taxon>
        <taxon>Pseudomonadota</taxon>
        <taxon>Alphaproteobacteria</taxon>
        <taxon>Rhodobacterales</taxon>
        <taxon>Roseobacteraceae</taxon>
        <taxon>Aliiruegeria</taxon>
    </lineage>
</organism>
<reference evidence="3 4" key="1">
    <citation type="submission" date="2016-10" db="EMBL/GenBank/DDBJ databases">
        <authorList>
            <person name="de Groot N.N."/>
        </authorList>
    </citation>
    <scope>NUCLEOTIDE SEQUENCE [LARGE SCALE GENOMIC DNA]</scope>
    <source>
        <strain evidence="3 4">DSM 25294</strain>
    </source>
</reference>
<dbReference type="STRING" id="571298.SAMN04488026_102444"/>
<dbReference type="EMBL" id="FNEK01000024">
    <property type="protein sequence ID" value="SDJ79670.1"/>
    <property type="molecule type" value="Genomic_DNA"/>
</dbReference>
<dbReference type="Pfam" id="PF01177">
    <property type="entry name" value="Asp_Glu_race"/>
    <property type="match status" value="1"/>
</dbReference>
<dbReference type="InterPro" id="IPR033134">
    <property type="entry name" value="Asp/Glu_racemase_AS_2"/>
</dbReference>
<gene>
    <name evidence="3" type="ORF">SAMN04488026_102444</name>
</gene>
<proteinExistence type="inferred from homology"/>
<dbReference type="InterPro" id="IPR015942">
    <property type="entry name" value="Asp/Glu/hydantoin_racemase"/>
</dbReference>
<dbReference type="Proteomes" id="UP000199382">
    <property type="component" value="Unassembled WGS sequence"/>
</dbReference>
<comment type="similarity">
    <text evidence="1">Belongs to the aspartate/glutamate racemases family.</text>
</comment>
<dbReference type="PROSITE" id="PS00924">
    <property type="entry name" value="ASP_GLU_RACEMASE_2"/>
    <property type="match status" value="1"/>
</dbReference>
<dbReference type="Gene3D" id="3.40.50.1860">
    <property type="match status" value="2"/>
</dbReference>
<dbReference type="AlphaFoldDB" id="A0A1G8WPY0"/>
<dbReference type="GO" id="GO:0047661">
    <property type="term" value="F:amino-acid racemase activity"/>
    <property type="evidence" value="ECO:0007669"/>
    <property type="project" value="InterPro"/>
</dbReference>
<dbReference type="NCBIfam" id="TIGR00035">
    <property type="entry name" value="asp_race"/>
    <property type="match status" value="1"/>
</dbReference>